<dbReference type="PANTHER" id="PTHR42734">
    <property type="entry name" value="METAL TRANSPORT SYSTEM ATP-BINDING PROTEIN TM_0124-RELATED"/>
    <property type="match status" value="1"/>
</dbReference>
<dbReference type="GO" id="GO:0005524">
    <property type="term" value="F:ATP binding"/>
    <property type="evidence" value="ECO:0007669"/>
    <property type="project" value="UniProtKB-KW"/>
</dbReference>
<keyword evidence="2" id="KW-0813">Transport</keyword>
<reference evidence="7 8" key="1">
    <citation type="submission" date="2023-10" db="EMBL/GenBank/DDBJ databases">
        <title>Whole Genome based description of the genera Actinobaculum and Actinotignum reveals a complex phylogenetic relationship within the species included in the genus Actinotignum.</title>
        <authorList>
            <person name="Jensen C.S."/>
            <person name="Dargis R."/>
            <person name="Kemp M."/>
            <person name="Christensen J.J."/>
        </authorList>
    </citation>
    <scope>NUCLEOTIDE SEQUENCE</scope>
    <source>
        <strain evidence="7">SLA_B511</strain>
        <strain evidence="6 8">SLA_B974</strain>
    </source>
</reference>
<dbReference type="Gene3D" id="3.40.50.300">
    <property type="entry name" value="P-loop containing nucleotide triphosphate hydrolases"/>
    <property type="match status" value="1"/>
</dbReference>
<accession>A0AAW9HSD8</accession>
<dbReference type="Pfam" id="PF00005">
    <property type="entry name" value="ABC_tran"/>
    <property type="match status" value="1"/>
</dbReference>
<dbReference type="SUPFAM" id="SSF52540">
    <property type="entry name" value="P-loop containing nucleoside triphosphate hydrolases"/>
    <property type="match status" value="1"/>
</dbReference>
<evidence type="ECO:0000313" key="9">
    <source>
        <dbReference type="Proteomes" id="UP001281731"/>
    </source>
</evidence>
<organism evidence="7 9">
    <name type="scientific">Actinotignum urinale</name>
    <dbReference type="NCBI Taxonomy" id="190146"/>
    <lineage>
        <taxon>Bacteria</taxon>
        <taxon>Bacillati</taxon>
        <taxon>Actinomycetota</taxon>
        <taxon>Actinomycetes</taxon>
        <taxon>Actinomycetales</taxon>
        <taxon>Actinomycetaceae</taxon>
        <taxon>Actinotignum</taxon>
    </lineage>
</organism>
<dbReference type="GO" id="GO:0016887">
    <property type="term" value="F:ATP hydrolysis activity"/>
    <property type="evidence" value="ECO:0007669"/>
    <property type="project" value="InterPro"/>
</dbReference>
<dbReference type="PROSITE" id="PS50893">
    <property type="entry name" value="ABC_TRANSPORTER_2"/>
    <property type="match status" value="1"/>
</dbReference>
<keyword evidence="8" id="KW-1185">Reference proteome</keyword>
<dbReference type="EMBL" id="JAWNGA010000010">
    <property type="protein sequence ID" value="MDY5133338.1"/>
    <property type="molecule type" value="Genomic_DNA"/>
</dbReference>
<keyword evidence="4 7" id="KW-0067">ATP-binding</keyword>
<evidence type="ECO:0000256" key="1">
    <source>
        <dbReference type="ARBA" id="ARBA00005417"/>
    </source>
</evidence>
<dbReference type="EMBL" id="JAWNGC010000002">
    <property type="protein sequence ID" value="MDY5154573.1"/>
    <property type="molecule type" value="Genomic_DNA"/>
</dbReference>
<dbReference type="Proteomes" id="UP001281731">
    <property type="component" value="Unassembled WGS sequence"/>
</dbReference>
<comment type="similarity">
    <text evidence="1">Belongs to the ABC transporter superfamily.</text>
</comment>
<evidence type="ECO:0000256" key="2">
    <source>
        <dbReference type="ARBA" id="ARBA00022448"/>
    </source>
</evidence>
<evidence type="ECO:0000313" key="6">
    <source>
        <dbReference type="EMBL" id="MDY5133338.1"/>
    </source>
</evidence>
<dbReference type="SMART" id="SM00382">
    <property type="entry name" value="AAA"/>
    <property type="match status" value="1"/>
</dbReference>
<dbReference type="InterPro" id="IPR050153">
    <property type="entry name" value="Metal_Ion_Import_ABC"/>
</dbReference>
<dbReference type="RefSeq" id="WP_320755337.1">
    <property type="nucleotide sequence ID" value="NZ_JAWNGA010000010.1"/>
</dbReference>
<protein>
    <submittedName>
        <fullName evidence="7">Metal ABC transporter ATP-binding protein</fullName>
    </submittedName>
</protein>
<proteinExistence type="inferred from homology"/>
<dbReference type="Proteomes" id="UP001275049">
    <property type="component" value="Unassembled WGS sequence"/>
</dbReference>
<dbReference type="CDD" id="cd03235">
    <property type="entry name" value="ABC_Metallic_Cations"/>
    <property type="match status" value="1"/>
</dbReference>
<dbReference type="PANTHER" id="PTHR42734:SF5">
    <property type="entry name" value="IRON TRANSPORT SYSTEM ATP-BINDING PROTEIN HI_0361-RELATED"/>
    <property type="match status" value="1"/>
</dbReference>
<evidence type="ECO:0000256" key="3">
    <source>
        <dbReference type="ARBA" id="ARBA00022741"/>
    </source>
</evidence>
<name>A0AAW9HSD8_9ACTO</name>
<keyword evidence="3" id="KW-0547">Nucleotide-binding</keyword>
<evidence type="ECO:0000259" key="5">
    <source>
        <dbReference type="PROSITE" id="PS50893"/>
    </source>
</evidence>
<evidence type="ECO:0000313" key="8">
    <source>
        <dbReference type="Proteomes" id="UP001275049"/>
    </source>
</evidence>
<evidence type="ECO:0000313" key="7">
    <source>
        <dbReference type="EMBL" id="MDY5154573.1"/>
    </source>
</evidence>
<gene>
    <name evidence="7" type="ORF">R6G80_02385</name>
    <name evidence="6" type="ORF">R6G86_06265</name>
</gene>
<dbReference type="InterPro" id="IPR003593">
    <property type="entry name" value="AAA+_ATPase"/>
</dbReference>
<dbReference type="AlphaFoldDB" id="A0AAW9HSD8"/>
<dbReference type="InterPro" id="IPR027417">
    <property type="entry name" value="P-loop_NTPase"/>
</dbReference>
<dbReference type="InterPro" id="IPR003439">
    <property type="entry name" value="ABC_transporter-like_ATP-bd"/>
</dbReference>
<evidence type="ECO:0000256" key="4">
    <source>
        <dbReference type="ARBA" id="ARBA00022840"/>
    </source>
</evidence>
<feature type="domain" description="ABC transporter" evidence="5">
    <location>
        <begin position="5"/>
        <end position="237"/>
    </location>
</feature>
<comment type="caution">
    <text evidence="7">The sequence shown here is derived from an EMBL/GenBank/DDBJ whole genome shotgun (WGS) entry which is preliminary data.</text>
</comment>
<sequence>MKDALTTSNLTASYRDKVAVSGASIRCPIGEVMAIVGPNGAGKSTLIKAALGLVPNRSGQSLFFGESLDALRKRVGYMSQAAEVDWDFPATVYDVVLMGTYGRRGWFKHPNKQDNKDALAALHTVGISDLSRRQISELSGGQKQRTFVARIIAQNPDLFLMDEPFAGVDVASEQIIREVLGKLREQGKTIIIVHHDLGTVKDFCTWATVMSDGKICSNGPIDSAFTPDIISDAYGISMMNGGE</sequence>